<evidence type="ECO:0000313" key="1">
    <source>
        <dbReference type="EMBL" id="AZV41570.1"/>
    </source>
</evidence>
<dbReference type="InterPro" id="IPR017263">
    <property type="entry name" value="UCP037692"/>
</dbReference>
<dbReference type="EMBL" id="QWVS01000016">
    <property type="protein sequence ID" value="RID86121.1"/>
    <property type="molecule type" value="Genomic_DNA"/>
</dbReference>
<accession>A0A398B9F2</accession>
<dbReference type="Proteomes" id="UP000283095">
    <property type="component" value="Chromosome"/>
</dbReference>
<dbReference type="PIRSF" id="PIRSF037692">
    <property type="entry name" value="UCP037692"/>
    <property type="match status" value="1"/>
</dbReference>
<evidence type="ECO:0000313" key="2">
    <source>
        <dbReference type="EMBL" id="RID86121.1"/>
    </source>
</evidence>
<dbReference type="OrthoDB" id="2736244at2"/>
<sequence>MITHFQWKPLFKDNTLPGWKISFYVNKQHYQAIYHKDGQIEWKNIQPSDHLEAELKQAIHELMLFHVYE</sequence>
<keyword evidence="3" id="KW-1185">Reference proteome</keyword>
<proteinExistence type="predicted"/>
<evidence type="ECO:0000313" key="4">
    <source>
        <dbReference type="Proteomes" id="UP000283095"/>
    </source>
</evidence>
<dbReference type="KEGG" id="pasa:BAOM_0959"/>
<dbReference type="EMBL" id="CP026095">
    <property type="protein sequence ID" value="AZV41570.1"/>
    <property type="molecule type" value="Genomic_DNA"/>
</dbReference>
<protein>
    <recommendedName>
        <fullName evidence="5">YheE family protein</fullName>
    </recommendedName>
</protein>
<name>A0A398B9F2_9BACI</name>
<dbReference type="AlphaFoldDB" id="A0A398B9F2"/>
<dbReference type="Proteomes" id="UP000266016">
    <property type="component" value="Unassembled WGS sequence"/>
</dbReference>
<evidence type="ECO:0000313" key="3">
    <source>
        <dbReference type="Proteomes" id="UP000266016"/>
    </source>
</evidence>
<dbReference type="Pfam" id="PF17277">
    <property type="entry name" value="DUF5342"/>
    <property type="match status" value="1"/>
</dbReference>
<gene>
    <name evidence="1" type="ORF">BAOM_0959</name>
    <name evidence="2" type="ORF">D1953_10120</name>
</gene>
<evidence type="ECO:0008006" key="5">
    <source>
        <dbReference type="Google" id="ProtNLM"/>
    </source>
</evidence>
<reference evidence="1 4" key="1">
    <citation type="submission" date="2018-01" db="EMBL/GenBank/DDBJ databases">
        <title>Bacillus asahii Genome sequencing and assembly.</title>
        <authorList>
            <person name="Jiang H."/>
            <person name="Feng Y."/>
            <person name="Zhao F."/>
            <person name="Lin X."/>
        </authorList>
    </citation>
    <scope>NUCLEOTIDE SEQUENCE [LARGE SCALE GENOMIC DNA]</scope>
    <source>
        <strain evidence="1 4">OM18</strain>
    </source>
</reference>
<organism evidence="2 3">
    <name type="scientific">Peribacillus asahii</name>
    <dbReference type="NCBI Taxonomy" id="228899"/>
    <lineage>
        <taxon>Bacteria</taxon>
        <taxon>Bacillati</taxon>
        <taxon>Bacillota</taxon>
        <taxon>Bacilli</taxon>
        <taxon>Bacillales</taxon>
        <taxon>Bacillaceae</taxon>
        <taxon>Peribacillus</taxon>
    </lineage>
</organism>
<reference evidence="2 3" key="2">
    <citation type="submission" date="2018-08" db="EMBL/GenBank/DDBJ databases">
        <title>Bacillus jemisoniae sp. nov., Bacillus chryseoplanitiae sp. nov., Bacillus resnikiae sp. nov., and Bacillus frankliniae sp. nov., isolated from Viking spacecraft and associated surfaces.</title>
        <authorList>
            <person name="Seuylemezian A."/>
            <person name="Vaishampayan P."/>
        </authorList>
    </citation>
    <scope>NUCLEOTIDE SEQUENCE [LARGE SCALE GENOMIC DNA]</scope>
    <source>
        <strain evidence="2 3">MA001</strain>
    </source>
</reference>
<dbReference type="RefSeq" id="WP_119117058.1">
    <property type="nucleotide sequence ID" value="NZ_CP026095.1"/>
</dbReference>